<dbReference type="InterPro" id="IPR050190">
    <property type="entry name" value="UPF0213_domain"/>
</dbReference>
<accession>A0A1M5HLN5</accession>
<dbReference type="Gene3D" id="3.40.1440.10">
    <property type="entry name" value="GIY-YIG endonuclease"/>
    <property type="match status" value="1"/>
</dbReference>
<dbReference type="SUPFAM" id="SSF82771">
    <property type="entry name" value="GIY-YIG endonuclease"/>
    <property type="match status" value="1"/>
</dbReference>
<feature type="domain" description="GIY-YIG" evidence="2">
    <location>
        <begin position="2"/>
        <end position="64"/>
    </location>
</feature>
<dbReference type="PANTHER" id="PTHR34477:SF1">
    <property type="entry name" value="UPF0213 PROTEIN YHBQ"/>
    <property type="match status" value="1"/>
</dbReference>
<dbReference type="Proteomes" id="UP000183945">
    <property type="component" value="Unassembled WGS sequence"/>
</dbReference>
<dbReference type="PROSITE" id="PS50164">
    <property type="entry name" value="GIY_YIG"/>
    <property type="match status" value="1"/>
</dbReference>
<comment type="similarity">
    <text evidence="1">Belongs to the UPF0213 family.</text>
</comment>
<evidence type="ECO:0000256" key="1">
    <source>
        <dbReference type="ARBA" id="ARBA00007435"/>
    </source>
</evidence>
<dbReference type="RefSeq" id="WP_245812570.1">
    <property type="nucleotide sequence ID" value="NZ_FQVT01000005.1"/>
</dbReference>
<keyword evidence="3" id="KW-0255">Endonuclease</keyword>
<name>A0A1M5HLN5_SALEC</name>
<dbReference type="AlphaFoldDB" id="A0A1M5HLN5"/>
<reference evidence="4" key="1">
    <citation type="submission" date="2016-11" db="EMBL/GenBank/DDBJ databases">
        <authorList>
            <person name="Varghese N."/>
            <person name="Submissions S."/>
        </authorList>
    </citation>
    <scope>NUCLEOTIDE SEQUENCE [LARGE SCALE GENOMIC DNA]</scope>
    <source>
        <strain evidence="4">DSM 24579</strain>
    </source>
</reference>
<evidence type="ECO:0000313" key="3">
    <source>
        <dbReference type="EMBL" id="SHG16886.1"/>
    </source>
</evidence>
<protein>
    <submittedName>
        <fullName evidence="3">Putative endonuclease</fullName>
    </submittedName>
</protein>
<dbReference type="EMBL" id="FQVT01000005">
    <property type="protein sequence ID" value="SHG16886.1"/>
    <property type="molecule type" value="Genomic_DNA"/>
</dbReference>
<keyword evidence="3" id="KW-0378">Hydrolase</keyword>
<organism evidence="3 4">
    <name type="scientific">Salegentibacter echinorum</name>
    <dbReference type="NCBI Taxonomy" id="1073325"/>
    <lineage>
        <taxon>Bacteria</taxon>
        <taxon>Pseudomonadati</taxon>
        <taxon>Bacteroidota</taxon>
        <taxon>Flavobacteriia</taxon>
        <taxon>Flavobacteriales</taxon>
        <taxon>Flavobacteriaceae</taxon>
        <taxon>Salegentibacter</taxon>
    </lineage>
</organism>
<dbReference type="InterPro" id="IPR000305">
    <property type="entry name" value="GIY-YIG_endonuc"/>
</dbReference>
<dbReference type="GO" id="GO:0004519">
    <property type="term" value="F:endonuclease activity"/>
    <property type="evidence" value="ECO:0007669"/>
    <property type="project" value="UniProtKB-KW"/>
</dbReference>
<dbReference type="Pfam" id="PF01541">
    <property type="entry name" value="GIY-YIG"/>
    <property type="match status" value="1"/>
</dbReference>
<dbReference type="InterPro" id="IPR035901">
    <property type="entry name" value="GIY-YIG_endonuc_sf"/>
</dbReference>
<proteinExistence type="inferred from homology"/>
<keyword evidence="3" id="KW-0540">Nuclease</keyword>
<evidence type="ECO:0000313" key="4">
    <source>
        <dbReference type="Proteomes" id="UP000183945"/>
    </source>
</evidence>
<dbReference type="PANTHER" id="PTHR34477">
    <property type="entry name" value="UPF0213 PROTEIN YHBQ"/>
    <property type="match status" value="1"/>
</dbReference>
<keyword evidence="4" id="KW-1185">Reference proteome</keyword>
<sequence>MKPFYVYIVQCKDDSFYIGVTSNLRKRIDEHNDGLYKSAYTYKRKPVVLEWFEQFTDSFFGFSL</sequence>
<dbReference type="CDD" id="cd10456">
    <property type="entry name" value="GIY-YIG_UPF0213"/>
    <property type="match status" value="1"/>
</dbReference>
<gene>
    <name evidence="3" type="ORF">SAMN05444483_105205</name>
</gene>
<evidence type="ECO:0000259" key="2">
    <source>
        <dbReference type="PROSITE" id="PS50164"/>
    </source>
</evidence>